<dbReference type="PANTHER" id="PTHR36766:SF40">
    <property type="entry name" value="DISEASE RESISTANCE PROTEIN RGA3"/>
    <property type="match status" value="1"/>
</dbReference>
<evidence type="ECO:0000259" key="3">
    <source>
        <dbReference type="Pfam" id="PF23598"/>
    </source>
</evidence>
<evidence type="ECO:0000313" key="4">
    <source>
        <dbReference type="EMBL" id="KAG6479890.1"/>
    </source>
</evidence>
<dbReference type="InterPro" id="IPR032675">
    <property type="entry name" value="LRR_dom_sf"/>
</dbReference>
<evidence type="ECO:0000256" key="1">
    <source>
        <dbReference type="ARBA" id="ARBA00022737"/>
    </source>
</evidence>
<keyword evidence="5" id="KW-1185">Reference proteome</keyword>
<dbReference type="EMBL" id="JACMSC010000017">
    <property type="protein sequence ID" value="KAG6479890.1"/>
    <property type="molecule type" value="Genomic_DNA"/>
</dbReference>
<proteinExistence type="predicted"/>
<dbReference type="Proteomes" id="UP000734854">
    <property type="component" value="Unassembled WGS sequence"/>
</dbReference>
<dbReference type="InterPro" id="IPR055414">
    <property type="entry name" value="LRR_R13L4/SHOC2-like"/>
</dbReference>
<reference evidence="4 5" key="1">
    <citation type="submission" date="2020-08" db="EMBL/GenBank/DDBJ databases">
        <title>Plant Genome Project.</title>
        <authorList>
            <person name="Zhang R.-G."/>
        </authorList>
    </citation>
    <scope>NUCLEOTIDE SEQUENCE [LARGE SCALE GENOMIC DNA]</scope>
    <source>
        <tissue evidence="4">Rhizome</tissue>
    </source>
</reference>
<comment type="caution">
    <text evidence="4">The sequence shown here is derived from an EMBL/GenBank/DDBJ whole genome shotgun (WGS) entry which is preliminary data.</text>
</comment>
<accession>A0A8J5K9Q9</accession>
<keyword evidence="2" id="KW-0611">Plant defense</keyword>
<dbReference type="Gene3D" id="3.80.10.10">
    <property type="entry name" value="Ribonuclease Inhibitor"/>
    <property type="match status" value="1"/>
</dbReference>
<keyword evidence="1" id="KW-0677">Repeat</keyword>
<dbReference type="SUPFAM" id="SSF52058">
    <property type="entry name" value="L domain-like"/>
    <property type="match status" value="1"/>
</dbReference>
<dbReference type="Pfam" id="PF23598">
    <property type="entry name" value="LRR_14"/>
    <property type="match status" value="1"/>
</dbReference>
<dbReference type="GO" id="GO:0043531">
    <property type="term" value="F:ADP binding"/>
    <property type="evidence" value="ECO:0007669"/>
    <property type="project" value="InterPro"/>
</dbReference>
<dbReference type="PANTHER" id="PTHR36766">
    <property type="entry name" value="PLANT BROAD-SPECTRUM MILDEW RESISTANCE PROTEIN RPW8"/>
    <property type="match status" value="1"/>
</dbReference>
<dbReference type="PRINTS" id="PR00364">
    <property type="entry name" value="DISEASERSIST"/>
</dbReference>
<organism evidence="4 5">
    <name type="scientific">Zingiber officinale</name>
    <name type="common">Ginger</name>
    <name type="synonym">Amomum zingiber</name>
    <dbReference type="NCBI Taxonomy" id="94328"/>
    <lineage>
        <taxon>Eukaryota</taxon>
        <taxon>Viridiplantae</taxon>
        <taxon>Streptophyta</taxon>
        <taxon>Embryophyta</taxon>
        <taxon>Tracheophyta</taxon>
        <taxon>Spermatophyta</taxon>
        <taxon>Magnoliopsida</taxon>
        <taxon>Liliopsida</taxon>
        <taxon>Zingiberales</taxon>
        <taxon>Zingiberaceae</taxon>
        <taxon>Zingiber</taxon>
    </lineage>
</organism>
<dbReference type="InterPro" id="IPR042197">
    <property type="entry name" value="Apaf_helical"/>
</dbReference>
<dbReference type="Gene3D" id="1.10.8.430">
    <property type="entry name" value="Helical domain of apoptotic protease-activating factors"/>
    <property type="match status" value="1"/>
</dbReference>
<feature type="domain" description="Disease resistance R13L4/SHOC-2-like LRR" evidence="3">
    <location>
        <begin position="153"/>
        <end position="364"/>
    </location>
</feature>
<protein>
    <recommendedName>
        <fullName evidence="3">Disease resistance R13L4/SHOC-2-like LRR domain-containing protein</fullName>
    </recommendedName>
</protein>
<evidence type="ECO:0000313" key="5">
    <source>
        <dbReference type="Proteomes" id="UP000734854"/>
    </source>
</evidence>
<name>A0A8J5K9Q9_ZINOF</name>
<evidence type="ECO:0000256" key="2">
    <source>
        <dbReference type="ARBA" id="ARBA00022821"/>
    </source>
</evidence>
<sequence length="406" mass="46807">MVAKKCKGLPLAVKVLGGALRNEEDEERWIDILESEIWELDKLGRDGVLSALKITYDSMPMELKRCFPYLSLFPKYTFFIDVTDIYDEDFGSTLVEEDASYVMHDLVHDLASYVAQDEYLCVTDIMFDLEKSKNKRRVEDSGQYLWVLDDLFWKLKCLRALDLGYTNITELPESIGSLKLLRSFLIRETGVKRLSESICNLYNLQTLNFSETYYCEVPRPIGNLTLSIRAMPNWVKWDGVEVGDFPAIDDLQICQCPKLTKFPQHLISTVKALDIKVYSGLLTLKDLHSLTHLVSYVQSQNDWKWMLSSYLPTLQHLTLESSMSSVHLYQNNLPSLKTLEILYSPKLTIIEGLNDLTSLNSLVVRECPRLKFKELLPATLEQVKLSESPLFEQGYNKQLKERQKTI</sequence>
<dbReference type="GO" id="GO:0006952">
    <property type="term" value="P:defense response"/>
    <property type="evidence" value="ECO:0007669"/>
    <property type="project" value="UniProtKB-KW"/>
</dbReference>
<dbReference type="SUPFAM" id="SSF52540">
    <property type="entry name" value="P-loop containing nucleoside triphosphate hydrolases"/>
    <property type="match status" value="1"/>
</dbReference>
<dbReference type="AlphaFoldDB" id="A0A8J5K9Q9"/>
<dbReference type="InterPro" id="IPR027417">
    <property type="entry name" value="P-loop_NTPase"/>
</dbReference>
<gene>
    <name evidence="4" type="ORF">ZIOFF_063366</name>
</gene>